<protein>
    <submittedName>
        <fullName evidence="1">Uncharacterized protein</fullName>
    </submittedName>
</protein>
<comment type="caution">
    <text evidence="1">The sequence shown here is derived from an EMBL/GenBank/DDBJ whole genome shotgun (WGS) entry which is preliminary data.</text>
</comment>
<accession>A0A9J5YR67</accession>
<sequence length="191" mass="22638">MKSYFKFENWWLNVDGFEGLVHSWWNEFEVEGCHDYKLSVKLNMLKKKLKDWSKSVCGELCNMKDSLLKELADIDLAQNTRTLSEDELLVRAAVLVELEDLAKNEESRWRQKLIINGEEVKDREAIKVNMIEFYRKLYTESEMWKPSFEYVNCPRISQEEQDWLERPFTEEVLNIIKQCDGDKALGLMATP</sequence>
<dbReference type="Proteomes" id="UP000824120">
    <property type="component" value="Chromosome 6"/>
</dbReference>
<dbReference type="AlphaFoldDB" id="A0A9J5YR67"/>
<organism evidence="1 2">
    <name type="scientific">Solanum commersonii</name>
    <name type="common">Commerson's wild potato</name>
    <name type="synonym">Commerson's nightshade</name>
    <dbReference type="NCBI Taxonomy" id="4109"/>
    <lineage>
        <taxon>Eukaryota</taxon>
        <taxon>Viridiplantae</taxon>
        <taxon>Streptophyta</taxon>
        <taxon>Embryophyta</taxon>
        <taxon>Tracheophyta</taxon>
        <taxon>Spermatophyta</taxon>
        <taxon>Magnoliopsida</taxon>
        <taxon>eudicotyledons</taxon>
        <taxon>Gunneridae</taxon>
        <taxon>Pentapetalae</taxon>
        <taxon>asterids</taxon>
        <taxon>lamiids</taxon>
        <taxon>Solanales</taxon>
        <taxon>Solanaceae</taxon>
        <taxon>Solanoideae</taxon>
        <taxon>Solaneae</taxon>
        <taxon>Solanum</taxon>
    </lineage>
</organism>
<name>A0A9J5YR67_SOLCO</name>
<reference evidence="1 2" key="1">
    <citation type="submission" date="2020-09" db="EMBL/GenBank/DDBJ databases">
        <title>De no assembly of potato wild relative species, Solanum commersonii.</title>
        <authorList>
            <person name="Cho K."/>
        </authorList>
    </citation>
    <scope>NUCLEOTIDE SEQUENCE [LARGE SCALE GENOMIC DNA]</scope>
    <source>
        <strain evidence="1">LZ3.2</strain>
        <tissue evidence="1">Leaf</tissue>
    </source>
</reference>
<evidence type="ECO:0000313" key="1">
    <source>
        <dbReference type="EMBL" id="KAG5602255.1"/>
    </source>
</evidence>
<dbReference type="EMBL" id="JACXVP010000006">
    <property type="protein sequence ID" value="KAG5602255.1"/>
    <property type="molecule type" value="Genomic_DNA"/>
</dbReference>
<gene>
    <name evidence="1" type="ORF">H5410_033625</name>
</gene>
<keyword evidence="2" id="KW-1185">Reference proteome</keyword>
<dbReference type="OrthoDB" id="1748181at2759"/>
<proteinExistence type="predicted"/>
<evidence type="ECO:0000313" key="2">
    <source>
        <dbReference type="Proteomes" id="UP000824120"/>
    </source>
</evidence>